<feature type="non-terminal residue" evidence="2">
    <location>
        <position position="1"/>
    </location>
</feature>
<evidence type="ECO:0000313" key="2">
    <source>
        <dbReference type="EMBL" id="CEK67894.1"/>
    </source>
</evidence>
<reference evidence="2" key="1">
    <citation type="submission" date="2014-12" db="EMBL/GenBank/DDBJ databases">
        <title>Insight into the proteome of Arion vulgaris.</title>
        <authorList>
            <person name="Aradska J."/>
            <person name="Bulat T."/>
            <person name="Smidak R."/>
            <person name="Sarate P."/>
            <person name="Gangsoo J."/>
            <person name="Sialana F."/>
            <person name="Bilban M."/>
            <person name="Lubec G."/>
        </authorList>
    </citation>
    <scope>NUCLEOTIDE SEQUENCE</scope>
    <source>
        <tissue evidence="2">Skin</tissue>
    </source>
</reference>
<sequence length="49" mass="5557">LYFYSCLCLWVSVNCMTGDISWLHAQSVNCMIGDVVSWLHAQSIITFSL</sequence>
<organism evidence="2">
    <name type="scientific">Arion vulgaris</name>
    <dbReference type="NCBI Taxonomy" id="1028688"/>
    <lineage>
        <taxon>Eukaryota</taxon>
        <taxon>Metazoa</taxon>
        <taxon>Spiralia</taxon>
        <taxon>Lophotrochozoa</taxon>
        <taxon>Mollusca</taxon>
        <taxon>Gastropoda</taxon>
        <taxon>Heterobranchia</taxon>
        <taxon>Euthyneura</taxon>
        <taxon>Panpulmonata</taxon>
        <taxon>Eupulmonata</taxon>
        <taxon>Stylommatophora</taxon>
        <taxon>Helicina</taxon>
        <taxon>Arionoidea</taxon>
        <taxon>Arionidae</taxon>
        <taxon>Arion</taxon>
    </lineage>
</organism>
<accession>A0A0B6ZH41</accession>
<name>A0A0B6ZH41_9EUPU</name>
<feature type="signal peptide" evidence="1">
    <location>
        <begin position="1"/>
        <end position="15"/>
    </location>
</feature>
<dbReference type="EMBL" id="HACG01021029">
    <property type="protein sequence ID" value="CEK67894.1"/>
    <property type="molecule type" value="Transcribed_RNA"/>
</dbReference>
<keyword evidence="1" id="KW-0732">Signal</keyword>
<gene>
    <name evidence="2" type="primary">ORF64333</name>
</gene>
<protein>
    <submittedName>
        <fullName evidence="2">Uncharacterized protein</fullName>
    </submittedName>
</protein>
<evidence type="ECO:0000256" key="1">
    <source>
        <dbReference type="SAM" id="SignalP"/>
    </source>
</evidence>
<dbReference type="AlphaFoldDB" id="A0A0B6ZH41"/>
<proteinExistence type="predicted"/>
<feature type="chain" id="PRO_5013220928" evidence="1">
    <location>
        <begin position="16"/>
        <end position="49"/>
    </location>
</feature>